<keyword evidence="5" id="KW-1185">Reference proteome</keyword>
<protein>
    <submittedName>
        <fullName evidence="4">TPM domain-containing protein</fullName>
    </submittedName>
</protein>
<sequence length="297" mass="29619">MLLRAFLLLLACCFAPAWAQDVQPVPALSGRVIDQTGTLSAAQRTALSSKLEQFEHEVGSQIVVLMVPTAQPEDIAAYAQRVADTWKIGRRDVGDGLLIVVAKEDRRLRIEVAKALEGAVPDLAAKQIIDRALKPAFKKGDFAGGLDAAVDLLAARIRGEGLPAPPPERASQYRTGGDAGGGGESTLIFFVLGVLAASVLLKAVLGRTLGVMGTSAVAGLAGWLLSSSIVLAAIAGVVGLILAAVGVGNLASLLGNALSVGSHGGGGGGFGGGGDGGGGFSSGGGGDFGGGGASGDW</sequence>
<keyword evidence="1" id="KW-0472">Membrane</keyword>
<organism evidence="4 5">
    <name type="scientific">Niveibacterium microcysteis</name>
    <dbReference type="NCBI Taxonomy" id="2811415"/>
    <lineage>
        <taxon>Bacteria</taxon>
        <taxon>Pseudomonadati</taxon>
        <taxon>Pseudomonadota</taxon>
        <taxon>Betaproteobacteria</taxon>
        <taxon>Rhodocyclales</taxon>
        <taxon>Rhodocyclaceae</taxon>
        <taxon>Niveibacterium</taxon>
    </lineage>
</organism>
<keyword evidence="2" id="KW-0732">Signal</keyword>
<dbReference type="InterPro" id="IPR007621">
    <property type="entry name" value="TPM_dom"/>
</dbReference>
<name>A0ABX7MES1_9RHOO</name>
<dbReference type="RefSeq" id="WP_206255738.1">
    <property type="nucleotide sequence ID" value="NZ_CP071060.1"/>
</dbReference>
<evidence type="ECO:0000256" key="2">
    <source>
        <dbReference type="SAM" id="SignalP"/>
    </source>
</evidence>
<gene>
    <name evidence="4" type="ORF">JY500_07140</name>
</gene>
<dbReference type="EMBL" id="CP071060">
    <property type="protein sequence ID" value="QSI78392.1"/>
    <property type="molecule type" value="Genomic_DNA"/>
</dbReference>
<dbReference type="Proteomes" id="UP000663570">
    <property type="component" value="Chromosome"/>
</dbReference>
<dbReference type="PANTHER" id="PTHR30373">
    <property type="entry name" value="UPF0603 PROTEIN YGCG"/>
    <property type="match status" value="1"/>
</dbReference>
<feature type="transmembrane region" description="Helical" evidence="1">
    <location>
        <begin position="217"/>
        <end position="245"/>
    </location>
</feature>
<dbReference type="Gene3D" id="3.10.310.50">
    <property type="match status" value="1"/>
</dbReference>
<accession>A0ABX7MES1</accession>
<feature type="chain" id="PRO_5047388143" evidence="2">
    <location>
        <begin position="20"/>
        <end position="297"/>
    </location>
</feature>
<keyword evidence="1" id="KW-1133">Transmembrane helix</keyword>
<evidence type="ECO:0000313" key="4">
    <source>
        <dbReference type="EMBL" id="QSI78392.1"/>
    </source>
</evidence>
<evidence type="ECO:0000313" key="5">
    <source>
        <dbReference type="Proteomes" id="UP000663570"/>
    </source>
</evidence>
<reference evidence="4 5" key="1">
    <citation type="submission" date="2021-02" db="EMBL/GenBank/DDBJ databases">
        <title>Niveibacterium changnyeongensis HC41.</title>
        <authorList>
            <person name="Kang M."/>
        </authorList>
    </citation>
    <scope>NUCLEOTIDE SEQUENCE [LARGE SCALE GENOMIC DNA]</scope>
    <source>
        <strain evidence="4 5">HC41</strain>
    </source>
</reference>
<feature type="signal peptide" evidence="2">
    <location>
        <begin position="1"/>
        <end position="19"/>
    </location>
</feature>
<evidence type="ECO:0000256" key="1">
    <source>
        <dbReference type="SAM" id="Phobius"/>
    </source>
</evidence>
<proteinExistence type="predicted"/>
<keyword evidence="1" id="KW-0812">Transmembrane</keyword>
<dbReference type="Pfam" id="PF04536">
    <property type="entry name" value="TPM_phosphatase"/>
    <property type="match status" value="1"/>
</dbReference>
<dbReference type="PANTHER" id="PTHR30373:SF2">
    <property type="entry name" value="UPF0603 PROTEIN YGCG"/>
    <property type="match status" value="1"/>
</dbReference>
<feature type="transmembrane region" description="Helical" evidence="1">
    <location>
        <begin position="187"/>
        <end position="205"/>
    </location>
</feature>
<evidence type="ECO:0000259" key="3">
    <source>
        <dbReference type="Pfam" id="PF04536"/>
    </source>
</evidence>
<feature type="domain" description="TPM" evidence="3">
    <location>
        <begin position="32"/>
        <end position="155"/>
    </location>
</feature>